<dbReference type="AlphaFoldDB" id="A0A9W4QSU1"/>
<evidence type="ECO:0000313" key="2">
    <source>
        <dbReference type="EMBL" id="CAH9057250.1"/>
    </source>
</evidence>
<proteinExistence type="predicted"/>
<evidence type="ECO:0000313" key="4">
    <source>
        <dbReference type="Proteomes" id="UP001152485"/>
    </source>
</evidence>
<dbReference type="RefSeq" id="WP_261592787.1">
    <property type="nucleotide sequence ID" value="NZ_CAMAPC010000002.1"/>
</dbReference>
<gene>
    <name evidence="1" type="ORF">PSECIP111854_00818</name>
    <name evidence="2" type="ORF">PSECIP111951_01629</name>
</gene>
<name>A0A9W4QSU1_9GAMM</name>
<evidence type="ECO:0000313" key="3">
    <source>
        <dbReference type="Proteomes" id="UP001152467"/>
    </source>
</evidence>
<dbReference type="SUPFAM" id="SSF53850">
    <property type="entry name" value="Periplasmic binding protein-like II"/>
    <property type="match status" value="1"/>
</dbReference>
<dbReference type="Proteomes" id="UP001152467">
    <property type="component" value="Unassembled WGS sequence"/>
</dbReference>
<evidence type="ECO:0000313" key="1">
    <source>
        <dbReference type="EMBL" id="CAH9051725.1"/>
    </source>
</evidence>
<dbReference type="Gene3D" id="3.40.190.10">
    <property type="entry name" value="Periplasmic binding protein-like II"/>
    <property type="match status" value="2"/>
</dbReference>
<reference evidence="1 4" key="1">
    <citation type="submission" date="2022-07" db="EMBL/GenBank/DDBJ databases">
        <authorList>
            <person name="Criscuolo A."/>
        </authorList>
    </citation>
    <scope>NUCLEOTIDE SEQUENCE</scope>
    <source>
        <strain evidence="4">CIP 111951</strain>
        <strain evidence="1">CIP111854</strain>
        <strain evidence="2">CIP111951</strain>
    </source>
</reference>
<keyword evidence="3" id="KW-1185">Reference proteome</keyword>
<protein>
    <recommendedName>
        <fullName evidence="5">Solute-binding protein family 3/N-terminal domain-containing protein</fullName>
    </recommendedName>
</protein>
<sequence length="263" mass="30798">MKLLSNRPVLVIIFSCLIFVSEVSFAKQAVSIYAYHLKPPYIIDSEEEVGLYFDLTTLLNKYQQGFLFKLEYMPRRRLNRDIEQNSLDGLIMGVNPVWFRDRQQKKFAWSVPFMNDRDEFVSHVKTPFEFKGPVSLYNKAVGGVRGYHYFQVAPVIRIEKATLVETGSELQLLEMIVKQRLDVAVISRATVNFFVAQHEYWQKDVYFSELPHESYSRAIVATKQMRDVIKSINEVMKVPAFVQELQQLLAQYHITEKDLEIKR</sequence>
<accession>A0A9W4QSU1</accession>
<dbReference type="EMBL" id="CAMAPD010000006">
    <property type="protein sequence ID" value="CAH9057250.1"/>
    <property type="molecule type" value="Genomic_DNA"/>
</dbReference>
<dbReference type="Proteomes" id="UP001152485">
    <property type="component" value="Unassembled WGS sequence"/>
</dbReference>
<comment type="caution">
    <text evidence="1">The sequence shown here is derived from an EMBL/GenBank/DDBJ whole genome shotgun (WGS) entry which is preliminary data.</text>
</comment>
<organism evidence="1 3">
    <name type="scientific">Pseudoalteromonas holothuriae</name>
    <dbReference type="NCBI Taxonomy" id="2963714"/>
    <lineage>
        <taxon>Bacteria</taxon>
        <taxon>Pseudomonadati</taxon>
        <taxon>Pseudomonadota</taxon>
        <taxon>Gammaproteobacteria</taxon>
        <taxon>Alteromonadales</taxon>
        <taxon>Pseudoalteromonadaceae</taxon>
        <taxon>Pseudoalteromonas</taxon>
    </lineage>
</organism>
<dbReference type="EMBL" id="CAMAPC010000002">
    <property type="protein sequence ID" value="CAH9051725.1"/>
    <property type="molecule type" value="Genomic_DNA"/>
</dbReference>
<evidence type="ECO:0008006" key="5">
    <source>
        <dbReference type="Google" id="ProtNLM"/>
    </source>
</evidence>